<evidence type="ECO:0000313" key="7">
    <source>
        <dbReference type="Proteomes" id="UP000237347"/>
    </source>
</evidence>
<comment type="caution">
    <text evidence="6">The sequence shown here is derived from an EMBL/GenBank/DDBJ whole genome shotgun (WGS) entry which is preliminary data.</text>
</comment>
<name>A0AAW0M2G4_QUESU</name>
<keyword evidence="4" id="KW-0408">Iron</keyword>
<protein>
    <submittedName>
        <fullName evidence="6">Isoflavone 2'-hydroxylase</fullName>
    </submittedName>
</protein>
<keyword evidence="2" id="KW-0479">Metal-binding</keyword>
<evidence type="ECO:0000256" key="4">
    <source>
        <dbReference type="ARBA" id="ARBA00023004"/>
    </source>
</evidence>
<organism evidence="6 7">
    <name type="scientific">Quercus suber</name>
    <name type="common">Cork oak</name>
    <dbReference type="NCBI Taxonomy" id="58331"/>
    <lineage>
        <taxon>Eukaryota</taxon>
        <taxon>Viridiplantae</taxon>
        <taxon>Streptophyta</taxon>
        <taxon>Embryophyta</taxon>
        <taxon>Tracheophyta</taxon>
        <taxon>Spermatophyta</taxon>
        <taxon>Magnoliopsida</taxon>
        <taxon>eudicotyledons</taxon>
        <taxon>Gunneridae</taxon>
        <taxon>Pentapetalae</taxon>
        <taxon>rosids</taxon>
        <taxon>fabids</taxon>
        <taxon>Fagales</taxon>
        <taxon>Fagaceae</taxon>
        <taxon>Quercus</taxon>
    </lineage>
</organism>
<keyword evidence="3" id="KW-0560">Oxidoreductase</keyword>
<evidence type="ECO:0000256" key="2">
    <source>
        <dbReference type="ARBA" id="ARBA00022723"/>
    </source>
</evidence>
<dbReference type="AlphaFoldDB" id="A0AAW0M2G4"/>
<keyword evidence="7" id="KW-1185">Reference proteome</keyword>
<evidence type="ECO:0000256" key="1">
    <source>
        <dbReference type="ARBA" id="ARBA00022617"/>
    </source>
</evidence>
<dbReference type="GO" id="GO:0005506">
    <property type="term" value="F:iron ion binding"/>
    <property type="evidence" value="ECO:0007669"/>
    <property type="project" value="InterPro"/>
</dbReference>
<accession>A0AAW0M2G4</accession>
<proteinExistence type="predicted"/>
<dbReference type="InterPro" id="IPR036396">
    <property type="entry name" value="Cyt_P450_sf"/>
</dbReference>
<evidence type="ECO:0000256" key="3">
    <source>
        <dbReference type="ARBA" id="ARBA00023002"/>
    </source>
</evidence>
<keyword evidence="5" id="KW-0503">Monooxygenase</keyword>
<dbReference type="PANTHER" id="PTHR47947:SF3">
    <property type="entry name" value="CYTOCHROME P450 81D1-LIKE"/>
    <property type="match status" value="1"/>
</dbReference>
<keyword evidence="1" id="KW-0349">Heme</keyword>
<dbReference type="GO" id="GO:0004497">
    <property type="term" value="F:monooxygenase activity"/>
    <property type="evidence" value="ECO:0007669"/>
    <property type="project" value="UniProtKB-KW"/>
</dbReference>
<dbReference type="Gene3D" id="1.10.630.10">
    <property type="entry name" value="Cytochrome P450"/>
    <property type="match status" value="2"/>
</dbReference>
<dbReference type="InterPro" id="IPR050651">
    <property type="entry name" value="Plant_Cytochrome_P450_Monoox"/>
</dbReference>
<gene>
    <name evidence="6" type="primary">CYP81E1_1</name>
    <name evidence="6" type="ORF">CFP56_015270</name>
</gene>
<evidence type="ECO:0000256" key="5">
    <source>
        <dbReference type="ARBA" id="ARBA00023033"/>
    </source>
</evidence>
<dbReference type="GO" id="GO:0020037">
    <property type="term" value="F:heme binding"/>
    <property type="evidence" value="ECO:0007669"/>
    <property type="project" value="InterPro"/>
</dbReference>
<sequence>MTLFLQTALDLLLGNTLVTITLLLFGPHMVKSLIRQVCGGSKGDDESHTLDMKAKFLELTLNIMMRMIAGKRYYEESAEELEETKRFKEIVTETFELSGSTNIGDFLPIFKWVGLSGLEKRLGILQGKRDEFMLDLIEELRRIRDSSDFECRAKTMTDVLLSLQEAEPECYTDEIIRGMMLVKSLIRQVCGGSKGDDESHTLDMKAKFFELTLNITMRMIAGKRYYEESAEELEETKKFKEIVMETFELSGSTNIGDFLPIFKWVGLSGLEKRLVILQGKRDKFMQDLIEELRRIRDSSDFECRQGWLQDQPRGFK</sequence>
<dbReference type="Proteomes" id="UP000237347">
    <property type="component" value="Unassembled WGS sequence"/>
</dbReference>
<reference evidence="6 7" key="1">
    <citation type="journal article" date="2018" name="Sci. Data">
        <title>The draft genome sequence of cork oak.</title>
        <authorList>
            <person name="Ramos A.M."/>
            <person name="Usie A."/>
            <person name="Barbosa P."/>
            <person name="Barros P.M."/>
            <person name="Capote T."/>
            <person name="Chaves I."/>
            <person name="Simoes F."/>
            <person name="Abreu I."/>
            <person name="Carrasquinho I."/>
            <person name="Faro C."/>
            <person name="Guimaraes J.B."/>
            <person name="Mendonca D."/>
            <person name="Nobrega F."/>
            <person name="Rodrigues L."/>
            <person name="Saibo N.J.M."/>
            <person name="Varela M.C."/>
            <person name="Egas C."/>
            <person name="Matos J."/>
            <person name="Miguel C.M."/>
            <person name="Oliveira M.M."/>
            <person name="Ricardo C.P."/>
            <person name="Goncalves S."/>
        </authorList>
    </citation>
    <scope>NUCLEOTIDE SEQUENCE [LARGE SCALE GENOMIC DNA]</scope>
    <source>
        <strain evidence="7">cv. HL8</strain>
    </source>
</reference>
<dbReference type="EMBL" id="PKMF04000023">
    <property type="protein sequence ID" value="KAK7857860.1"/>
    <property type="molecule type" value="Genomic_DNA"/>
</dbReference>
<dbReference type="PANTHER" id="PTHR47947">
    <property type="entry name" value="CYTOCHROME P450 82C3-RELATED"/>
    <property type="match status" value="1"/>
</dbReference>
<evidence type="ECO:0000313" key="6">
    <source>
        <dbReference type="EMBL" id="KAK7857860.1"/>
    </source>
</evidence>
<dbReference type="SUPFAM" id="SSF48264">
    <property type="entry name" value="Cytochrome P450"/>
    <property type="match status" value="2"/>
</dbReference>
<dbReference type="GO" id="GO:0016705">
    <property type="term" value="F:oxidoreductase activity, acting on paired donors, with incorporation or reduction of molecular oxygen"/>
    <property type="evidence" value="ECO:0007669"/>
    <property type="project" value="InterPro"/>
</dbReference>